<sequence length="121" mass="14052">MSYPYTQAGVNPLAVPLDETLYNGAVNFNPWRQMNPDNKIIEVILSSGAEPEVDKLLPNRKLKFLMQRPLENLSETKDGFSLLLFWYWEECLKERYSRFVVALEEATKDMLPILKDKAVKE</sequence>
<dbReference type="InterPro" id="IPR040155">
    <property type="entry name" value="CEBPZ/Mak21-like"/>
</dbReference>
<comment type="caution">
    <text evidence="1">The sequence shown here is derived from an EMBL/GenBank/DDBJ whole genome shotgun (WGS) entry which is preliminary data.</text>
</comment>
<dbReference type="AlphaFoldDB" id="A0AAV9DM69"/>
<reference evidence="1" key="1">
    <citation type="journal article" date="2023" name="Nat. Commun.">
        <title>Diploid and tetraploid genomes of Acorus and the evolution of monocots.</title>
        <authorList>
            <person name="Ma L."/>
            <person name="Liu K.W."/>
            <person name="Li Z."/>
            <person name="Hsiao Y.Y."/>
            <person name="Qi Y."/>
            <person name="Fu T."/>
            <person name="Tang G.D."/>
            <person name="Zhang D."/>
            <person name="Sun W.H."/>
            <person name="Liu D.K."/>
            <person name="Li Y."/>
            <person name="Chen G.Z."/>
            <person name="Liu X.D."/>
            <person name="Liao X.Y."/>
            <person name="Jiang Y.T."/>
            <person name="Yu X."/>
            <person name="Hao Y."/>
            <person name="Huang J."/>
            <person name="Zhao X.W."/>
            <person name="Ke S."/>
            <person name="Chen Y.Y."/>
            <person name="Wu W.L."/>
            <person name="Hsu J.L."/>
            <person name="Lin Y.F."/>
            <person name="Huang M.D."/>
            <person name="Li C.Y."/>
            <person name="Huang L."/>
            <person name="Wang Z.W."/>
            <person name="Zhao X."/>
            <person name="Zhong W.Y."/>
            <person name="Peng D.H."/>
            <person name="Ahmad S."/>
            <person name="Lan S."/>
            <person name="Zhang J.S."/>
            <person name="Tsai W.C."/>
            <person name="Van de Peer Y."/>
            <person name="Liu Z.J."/>
        </authorList>
    </citation>
    <scope>NUCLEOTIDE SEQUENCE</scope>
    <source>
        <strain evidence="1">CP</strain>
    </source>
</reference>
<evidence type="ECO:0000313" key="2">
    <source>
        <dbReference type="Proteomes" id="UP001180020"/>
    </source>
</evidence>
<dbReference type="PANTHER" id="PTHR12048:SF0">
    <property type="entry name" value="CCAAT_ENHANCER-BINDING PROTEIN ZETA"/>
    <property type="match status" value="1"/>
</dbReference>
<dbReference type="Proteomes" id="UP001180020">
    <property type="component" value="Unassembled WGS sequence"/>
</dbReference>
<dbReference type="PANTHER" id="PTHR12048">
    <property type="entry name" value="CCAAT-BINDING FACTOR-RELATED"/>
    <property type="match status" value="1"/>
</dbReference>
<accession>A0AAV9DM69</accession>
<gene>
    <name evidence="1" type="ORF">QJS10_CPB12g00751</name>
</gene>
<dbReference type="GO" id="GO:0005634">
    <property type="term" value="C:nucleus"/>
    <property type="evidence" value="ECO:0007669"/>
    <property type="project" value="TreeGrafter"/>
</dbReference>
<organism evidence="1 2">
    <name type="scientific">Acorus calamus</name>
    <name type="common">Sweet flag</name>
    <dbReference type="NCBI Taxonomy" id="4465"/>
    <lineage>
        <taxon>Eukaryota</taxon>
        <taxon>Viridiplantae</taxon>
        <taxon>Streptophyta</taxon>
        <taxon>Embryophyta</taxon>
        <taxon>Tracheophyta</taxon>
        <taxon>Spermatophyta</taxon>
        <taxon>Magnoliopsida</taxon>
        <taxon>Liliopsida</taxon>
        <taxon>Acoraceae</taxon>
        <taxon>Acorus</taxon>
    </lineage>
</organism>
<reference evidence="1" key="2">
    <citation type="submission" date="2023-06" db="EMBL/GenBank/DDBJ databases">
        <authorList>
            <person name="Ma L."/>
            <person name="Liu K.-W."/>
            <person name="Li Z."/>
            <person name="Hsiao Y.-Y."/>
            <person name="Qi Y."/>
            <person name="Fu T."/>
            <person name="Tang G."/>
            <person name="Zhang D."/>
            <person name="Sun W.-H."/>
            <person name="Liu D.-K."/>
            <person name="Li Y."/>
            <person name="Chen G.-Z."/>
            <person name="Liu X.-D."/>
            <person name="Liao X.-Y."/>
            <person name="Jiang Y.-T."/>
            <person name="Yu X."/>
            <person name="Hao Y."/>
            <person name="Huang J."/>
            <person name="Zhao X.-W."/>
            <person name="Ke S."/>
            <person name="Chen Y.-Y."/>
            <person name="Wu W.-L."/>
            <person name="Hsu J.-L."/>
            <person name="Lin Y.-F."/>
            <person name="Huang M.-D."/>
            <person name="Li C.-Y."/>
            <person name="Huang L."/>
            <person name="Wang Z.-W."/>
            <person name="Zhao X."/>
            <person name="Zhong W.-Y."/>
            <person name="Peng D.-H."/>
            <person name="Ahmad S."/>
            <person name="Lan S."/>
            <person name="Zhang J.-S."/>
            <person name="Tsai W.-C."/>
            <person name="Van De Peer Y."/>
            <person name="Liu Z.-J."/>
        </authorList>
    </citation>
    <scope>NUCLEOTIDE SEQUENCE</scope>
    <source>
        <strain evidence="1">CP</strain>
        <tissue evidence="1">Leaves</tissue>
    </source>
</reference>
<proteinExistence type="predicted"/>
<protein>
    <submittedName>
        <fullName evidence="1">Uncharacterized protein</fullName>
    </submittedName>
</protein>
<evidence type="ECO:0000313" key="1">
    <source>
        <dbReference type="EMBL" id="KAK1301884.1"/>
    </source>
</evidence>
<keyword evidence="2" id="KW-1185">Reference proteome</keyword>
<dbReference type="EMBL" id="JAUJYO010000012">
    <property type="protein sequence ID" value="KAK1301884.1"/>
    <property type="molecule type" value="Genomic_DNA"/>
</dbReference>
<name>A0AAV9DM69_ACOCL</name>